<dbReference type="AlphaFoldDB" id="A0AB35MXJ0"/>
<sequence length="647" mass="75162">MKTQWPNEKNKEYQNEILNLRKDLIFFIDNYKKEIEERLDLLSDLIIESGSEYNDLHSEVRSSVIDVDINYNTEDKVDLISTWICVLAMVKSPTLNTWLNIKKIFYNSNNIKFWLEESILVHTEIHPEDKCSFITLSDTVINALEENDRRIISERHRGSLENALLSWKETSEKLTEIWWGLRGFDPWSYSSELVVFSILKTLDNEKFIQRISKFENPYLVDVCLFAIGVDNSYSCWEEIVKLAPLSFEKDGEWNGSVLMPLLLVYAHKGIQQVVFGLPHSNLSPEDEAKAKNEIDELNSSIVTLLAQREDSHPLFARWSTWLMREVMISGSDDQDNVTSVAYRNNSLLKAIGQSIQLSSNFQLLSESVPAWERWVYRAVLALHSYNGFITQQECSDFIDEWSLDFDSWNDDKGAQLIESSRLFNMNSQEIPNNSSHLLAYSIAMSNSPSSNWIKLWNNTRLLREIVEYGDFQDSRVDRYKGSTEAIRLILLGFSIGLAILDQMAQRYIDDGNISKDEILDLYRALLKAANEMREINYFIDIDKWEDALLSLIIRRLHWESGVGNIAIFNLQDTPSFSDLVKQSTYDVVFFWRVIENTLIYQNKLVDRIDLPQQKIIDLVNDIELVKNASDKKFRINSKAIDEFSKLF</sequence>
<dbReference type="RefSeq" id="WP_102561051.1">
    <property type="nucleotide sequence ID" value="NZ_CAWNUI010000043.1"/>
</dbReference>
<evidence type="ECO:0000313" key="1">
    <source>
        <dbReference type="EMBL" id="MDP2501400.1"/>
    </source>
</evidence>
<gene>
    <name evidence="1" type="ORF">Q8W42_11845</name>
</gene>
<accession>A0AB35MXJ0</accession>
<evidence type="ECO:0008006" key="3">
    <source>
        <dbReference type="Google" id="ProtNLM"/>
    </source>
</evidence>
<proteinExistence type="predicted"/>
<reference evidence="1" key="1">
    <citation type="submission" date="2023-07" db="EMBL/GenBank/DDBJ databases">
        <title>Genome content predicts the carbon catabolic preferences of heterotrophic bacteria.</title>
        <authorList>
            <person name="Gralka M."/>
        </authorList>
    </citation>
    <scope>NUCLEOTIDE SEQUENCE</scope>
    <source>
        <strain evidence="1">6E02</strain>
    </source>
</reference>
<name>A0AB35MXJ0_VIBSP</name>
<comment type="caution">
    <text evidence="1">The sequence shown here is derived from an EMBL/GenBank/DDBJ whole genome shotgun (WGS) entry which is preliminary data.</text>
</comment>
<organism evidence="1 2">
    <name type="scientific">Vibrio splendidus</name>
    <dbReference type="NCBI Taxonomy" id="29497"/>
    <lineage>
        <taxon>Bacteria</taxon>
        <taxon>Pseudomonadati</taxon>
        <taxon>Pseudomonadota</taxon>
        <taxon>Gammaproteobacteria</taxon>
        <taxon>Vibrionales</taxon>
        <taxon>Vibrionaceae</taxon>
        <taxon>Vibrio</taxon>
    </lineage>
</organism>
<dbReference type="EMBL" id="JAUYVL010000005">
    <property type="protein sequence ID" value="MDP2501400.1"/>
    <property type="molecule type" value="Genomic_DNA"/>
</dbReference>
<protein>
    <recommendedName>
        <fullName evidence="3">Nuclear pore complex protein Nup85</fullName>
    </recommendedName>
</protein>
<dbReference type="Proteomes" id="UP001177935">
    <property type="component" value="Unassembled WGS sequence"/>
</dbReference>
<evidence type="ECO:0000313" key="2">
    <source>
        <dbReference type="Proteomes" id="UP001177935"/>
    </source>
</evidence>